<evidence type="ECO:0000313" key="2">
    <source>
        <dbReference type="Proteomes" id="UP000178116"/>
    </source>
</evidence>
<dbReference type="Proteomes" id="UP000178116">
    <property type="component" value="Unassembled WGS sequence"/>
</dbReference>
<name>A0A1G2LUK9_9BACT</name>
<dbReference type="EMBL" id="MHRA01000024">
    <property type="protein sequence ID" value="OHA15325.1"/>
    <property type="molecule type" value="Genomic_DNA"/>
</dbReference>
<evidence type="ECO:0000313" key="1">
    <source>
        <dbReference type="EMBL" id="OHA15325.1"/>
    </source>
</evidence>
<protein>
    <submittedName>
        <fullName evidence="1">Uncharacterized protein</fullName>
    </submittedName>
</protein>
<accession>A0A1G2LUK9</accession>
<reference evidence="1 2" key="1">
    <citation type="journal article" date="2016" name="Nat. Commun.">
        <title>Thousands of microbial genomes shed light on interconnected biogeochemical processes in an aquifer system.</title>
        <authorList>
            <person name="Anantharaman K."/>
            <person name="Brown C.T."/>
            <person name="Hug L.A."/>
            <person name="Sharon I."/>
            <person name="Castelle C.J."/>
            <person name="Probst A.J."/>
            <person name="Thomas B.C."/>
            <person name="Singh A."/>
            <person name="Wilkins M.J."/>
            <person name="Karaoz U."/>
            <person name="Brodie E.L."/>
            <person name="Williams K.H."/>
            <person name="Hubbard S.S."/>
            <person name="Banfield J.F."/>
        </authorList>
    </citation>
    <scope>NUCLEOTIDE SEQUENCE [LARGE SCALE GENOMIC DNA]</scope>
</reference>
<dbReference type="AlphaFoldDB" id="A0A1G2LUK9"/>
<comment type="caution">
    <text evidence="1">The sequence shown here is derived from an EMBL/GenBank/DDBJ whole genome shotgun (WGS) entry which is preliminary data.</text>
</comment>
<sequence>MKISKAKKSDRDKIPTNAFFNSFKRYCEAIRKINPDFTRFKDGNLIKNALKHLSEFQIEMLFLWFLKEKGHMKPTIGAALSGGIISDFINASHREYGFYNKLEQLAKKYGDAKKTDKELESEVGKMTKALEKLKSGLSKKVRAFSHRTRAEIAEETAKEERKNNKF</sequence>
<proteinExistence type="predicted"/>
<organism evidence="1 2">
    <name type="scientific">Candidatus Tagabacteria bacterium RIFCSPLOWO2_01_FULL_42_9</name>
    <dbReference type="NCBI Taxonomy" id="1802296"/>
    <lineage>
        <taxon>Bacteria</taxon>
        <taxon>Candidatus Tagaibacteriota</taxon>
    </lineage>
</organism>
<gene>
    <name evidence="1" type="ORF">A3A10_01870</name>
</gene>